<dbReference type="STRING" id="282199.GCA_001049735_00434"/>
<dbReference type="RefSeq" id="WP_053084819.1">
    <property type="nucleotide sequence ID" value="NZ_CBFHGK010000006.1"/>
</dbReference>
<sequence length="183" mass="20101">MLRNSNKSVSSFNQSRRNLLLSTPFILAATQLGAKTSLAQPTQATLLRVDGDIALTNAGDAAVFDAQMLDALPQISFTTSTIWTDKPRTFSGPALFDVLKHVGSDAAQVTATAANNYSVDIDRALIEERAPIIANRIDGEAFSIRENGPLWVVFPYDEDPKYRTEPIYAVSVWQLERLTVTQI</sequence>
<gene>
    <name evidence="1" type="ORF">NIG5292_00434</name>
</gene>
<organism evidence="1 2">
    <name type="scientific">Nereida ignava</name>
    <dbReference type="NCBI Taxonomy" id="282199"/>
    <lineage>
        <taxon>Bacteria</taxon>
        <taxon>Pseudomonadati</taxon>
        <taxon>Pseudomonadota</taxon>
        <taxon>Alphaproteobacteria</taxon>
        <taxon>Rhodobacterales</taxon>
        <taxon>Roseobacteraceae</taxon>
        <taxon>Nereida</taxon>
    </lineage>
</organism>
<dbReference type="Proteomes" id="UP000048949">
    <property type="component" value="Unassembled WGS sequence"/>
</dbReference>
<keyword evidence="2" id="KW-1185">Reference proteome</keyword>
<evidence type="ECO:0008006" key="3">
    <source>
        <dbReference type="Google" id="ProtNLM"/>
    </source>
</evidence>
<dbReference type="OrthoDB" id="9798763at2"/>
<dbReference type="SUPFAM" id="SSF56524">
    <property type="entry name" value="Oxidoreductase molybdopterin-binding domain"/>
    <property type="match status" value="1"/>
</dbReference>
<reference evidence="1 2" key="1">
    <citation type="submission" date="2015-04" db="EMBL/GenBank/DDBJ databases">
        <authorList>
            <person name="Syromyatnikov M.Y."/>
            <person name="Popov V.N."/>
        </authorList>
    </citation>
    <scope>NUCLEOTIDE SEQUENCE [LARGE SCALE GENOMIC DNA]</scope>
    <source>
        <strain evidence="1 2">CECT 5292</strain>
    </source>
</reference>
<evidence type="ECO:0000313" key="1">
    <source>
        <dbReference type="EMBL" id="CRK74404.1"/>
    </source>
</evidence>
<dbReference type="InterPro" id="IPR036374">
    <property type="entry name" value="OxRdtase_Mopterin-bd_sf"/>
</dbReference>
<accession>A0A0U1NI59</accession>
<dbReference type="AlphaFoldDB" id="A0A0U1NI59"/>
<evidence type="ECO:0000313" key="2">
    <source>
        <dbReference type="Proteomes" id="UP000048949"/>
    </source>
</evidence>
<protein>
    <recommendedName>
        <fullName evidence="3">Oxidoreductase molybdopterin binding domain protein</fullName>
    </recommendedName>
</protein>
<name>A0A0U1NI59_9RHOB</name>
<dbReference type="EMBL" id="CVQV01000002">
    <property type="protein sequence ID" value="CRK74404.1"/>
    <property type="molecule type" value="Genomic_DNA"/>
</dbReference>
<proteinExistence type="predicted"/>